<protein>
    <submittedName>
        <fullName evidence="2">Uncharacterized protein</fullName>
    </submittedName>
</protein>
<dbReference type="EMBL" id="LR746272">
    <property type="protein sequence ID" value="CAA7402643.1"/>
    <property type="molecule type" value="Genomic_DNA"/>
</dbReference>
<name>A0A7I8KXW7_SPIIN</name>
<sequence length="69" mass="7850">MWIQEPPSGNSRETTRKSSAALPSNRVWTCHCECIVSFLFDQQLPQRFGNGFLVSQFVGVASFWSFFST</sequence>
<gene>
    <name evidence="2" type="ORF">SI8410_09013321</name>
</gene>
<evidence type="ECO:0000313" key="3">
    <source>
        <dbReference type="Proteomes" id="UP000663760"/>
    </source>
</evidence>
<dbReference type="Proteomes" id="UP000663760">
    <property type="component" value="Chromosome 9"/>
</dbReference>
<dbReference type="AlphaFoldDB" id="A0A7I8KXW7"/>
<feature type="compositionally biased region" description="Polar residues" evidence="1">
    <location>
        <begin position="7"/>
        <end position="20"/>
    </location>
</feature>
<evidence type="ECO:0000256" key="1">
    <source>
        <dbReference type="SAM" id="MobiDB-lite"/>
    </source>
</evidence>
<keyword evidence="3" id="KW-1185">Reference proteome</keyword>
<proteinExistence type="predicted"/>
<reference evidence="2" key="1">
    <citation type="submission" date="2020-02" db="EMBL/GenBank/DDBJ databases">
        <authorList>
            <person name="Scholz U."/>
            <person name="Mascher M."/>
            <person name="Fiebig A."/>
        </authorList>
    </citation>
    <scope>NUCLEOTIDE SEQUENCE</scope>
</reference>
<accession>A0A7I8KXW7</accession>
<organism evidence="2 3">
    <name type="scientific">Spirodela intermedia</name>
    <name type="common">Intermediate duckweed</name>
    <dbReference type="NCBI Taxonomy" id="51605"/>
    <lineage>
        <taxon>Eukaryota</taxon>
        <taxon>Viridiplantae</taxon>
        <taxon>Streptophyta</taxon>
        <taxon>Embryophyta</taxon>
        <taxon>Tracheophyta</taxon>
        <taxon>Spermatophyta</taxon>
        <taxon>Magnoliopsida</taxon>
        <taxon>Liliopsida</taxon>
        <taxon>Araceae</taxon>
        <taxon>Lemnoideae</taxon>
        <taxon>Spirodela</taxon>
    </lineage>
</organism>
<feature type="region of interest" description="Disordered" evidence="1">
    <location>
        <begin position="1"/>
        <end position="20"/>
    </location>
</feature>
<evidence type="ECO:0000313" key="2">
    <source>
        <dbReference type="EMBL" id="CAA7402643.1"/>
    </source>
</evidence>